<dbReference type="HOGENOM" id="CLU_081862_0_0_11"/>
<accession>A0A089Z6N1</accession>
<dbReference type="AlphaFoldDB" id="A0A089Z6N1"/>
<protein>
    <submittedName>
        <fullName evidence="3">Putative secreted protein</fullName>
    </submittedName>
</protein>
<proteinExistence type="predicted"/>
<gene>
    <name evidence="3" type="ORF">SGLAU_27490</name>
</gene>
<dbReference type="Proteomes" id="UP000029482">
    <property type="component" value="Chromosome"/>
</dbReference>
<organism evidence="3 4">
    <name type="scientific">Streptomyces glaucescens</name>
    <dbReference type="NCBI Taxonomy" id="1907"/>
    <lineage>
        <taxon>Bacteria</taxon>
        <taxon>Bacillati</taxon>
        <taxon>Actinomycetota</taxon>
        <taxon>Actinomycetes</taxon>
        <taxon>Kitasatosporales</taxon>
        <taxon>Streptomycetaceae</taxon>
        <taxon>Streptomyces</taxon>
    </lineage>
</organism>
<dbReference type="EMBL" id="CP009438">
    <property type="protein sequence ID" value="AIS01436.1"/>
    <property type="molecule type" value="Genomic_DNA"/>
</dbReference>
<evidence type="ECO:0000256" key="2">
    <source>
        <dbReference type="SAM" id="SignalP"/>
    </source>
</evidence>
<name>A0A089Z6N1_STRGA</name>
<sequence>MRRALRAVSVVVLTGVLSGGAASAALAEPSAEVSPAHAEPGGSVTVSVTCDPVGGSPPATLEAASQAFEDGLAELSLAGGQDGETSGAAYQGTARIVLPEDIDTGGAHTGGADTGGSGTGAADTGGSGIGGAGTGAADTGGSGIGGAGTGETDTGGSGIGGAGTGETDTGGSGTGGADTGGSGIGGAGTGGAGSGGAGTGGEDSAWTVDGTCPAAHGEEGKPWSATFTVARGGGPGQGHRGGRSASPCPDPEDAACGTAVVQRGVRAGEGGGAFGVSVPALVLGGLLIAGALGAAAHRLYLRGSGADG</sequence>
<dbReference type="KEGG" id="sgu:SGLAU_27490"/>
<evidence type="ECO:0000313" key="3">
    <source>
        <dbReference type="EMBL" id="AIS01436.1"/>
    </source>
</evidence>
<feature type="region of interest" description="Disordered" evidence="1">
    <location>
        <begin position="101"/>
        <end position="250"/>
    </location>
</feature>
<reference evidence="4" key="1">
    <citation type="journal article" date="2015" name="J. Biotechnol.">
        <title>Complete genome sequence of the actinobacterium Streptomyces glaucescens GLA.O (DSM 40922) consisting of a linear chromosome and one linear plasmid.</title>
        <authorList>
            <person name="Ortseifen V."/>
            <person name="Winkler A."/>
            <person name="Albersmeier A."/>
            <person name="Wendler S."/>
            <person name="Puhler A."/>
            <person name="Kalinowski J."/>
            <person name="Ruckert C."/>
        </authorList>
    </citation>
    <scope>NUCLEOTIDE SEQUENCE [LARGE SCALE GENOMIC DNA]</scope>
    <source>
        <strain evidence="4">DSM 40922 / GLA O</strain>
    </source>
</reference>
<dbReference type="STRING" id="1907.SGLAU_27490"/>
<keyword evidence="2" id="KW-0732">Signal</keyword>
<evidence type="ECO:0000256" key="1">
    <source>
        <dbReference type="SAM" id="MobiDB-lite"/>
    </source>
</evidence>
<dbReference type="OrthoDB" id="4335730at2"/>
<dbReference type="eggNOG" id="COG1357">
    <property type="taxonomic scope" value="Bacteria"/>
</dbReference>
<evidence type="ECO:0000313" key="4">
    <source>
        <dbReference type="Proteomes" id="UP000029482"/>
    </source>
</evidence>
<feature type="compositionally biased region" description="Gly residues" evidence="1">
    <location>
        <begin position="107"/>
        <end position="201"/>
    </location>
</feature>
<feature type="chain" id="PRO_5039515109" evidence="2">
    <location>
        <begin position="28"/>
        <end position="308"/>
    </location>
</feature>
<feature type="signal peptide" evidence="2">
    <location>
        <begin position="1"/>
        <end position="27"/>
    </location>
</feature>
<keyword evidence="4" id="KW-1185">Reference proteome</keyword>